<proteinExistence type="inferred from homology"/>
<keyword evidence="5" id="KW-1185">Reference proteome</keyword>
<sequence length="310" mass="33971">MSRILTVFGATGTQGGSVIRAVLADAALSAEFKIRGISRNASQPSAQALAEKGVEVKEADMGSKASISEAIKGSHTVFLVTTPSFTTQESLELVHGKNVADVAKEQGVEHLIYSSLLNVTNETNGRLKHVAHFDMKADVEQYIRSKGIPSTFVLPGYFMTNYSAFQMLRKGADGVYNLTYPVSDKAKFPLFDAGADTGKYVVAAIKNRSKVLGKQILAAADYYTPTRILSEFEKTTGNKATFTPVDSEAYTNFFPSPMGKEMLENHLFIEEPGYYAGRSLEESRELLEGVGLKPTTWEEFLVKNKDFFKS</sequence>
<evidence type="ECO:0000256" key="1">
    <source>
        <dbReference type="ARBA" id="ARBA00006328"/>
    </source>
</evidence>
<dbReference type="SUPFAM" id="SSF51735">
    <property type="entry name" value="NAD(P)-binding Rossmann-fold domains"/>
    <property type="match status" value="1"/>
</dbReference>
<dbReference type="AlphaFoldDB" id="A0A084G4E9"/>
<organism evidence="4 5">
    <name type="scientific">Pseudallescheria apiosperma</name>
    <name type="common">Scedosporium apiospermum</name>
    <dbReference type="NCBI Taxonomy" id="563466"/>
    <lineage>
        <taxon>Eukaryota</taxon>
        <taxon>Fungi</taxon>
        <taxon>Dikarya</taxon>
        <taxon>Ascomycota</taxon>
        <taxon>Pezizomycotina</taxon>
        <taxon>Sordariomycetes</taxon>
        <taxon>Hypocreomycetidae</taxon>
        <taxon>Microascales</taxon>
        <taxon>Microascaceae</taxon>
        <taxon>Scedosporium</taxon>
    </lineage>
</organism>
<evidence type="ECO:0000313" key="4">
    <source>
        <dbReference type="EMBL" id="KEZ42211.1"/>
    </source>
</evidence>
<comment type="similarity">
    <text evidence="1">Belongs to the NmrA-type oxidoreductase family.</text>
</comment>
<dbReference type="OrthoDB" id="300709at2759"/>
<comment type="caution">
    <text evidence="4">The sequence shown here is derived from an EMBL/GenBank/DDBJ whole genome shotgun (WGS) entry which is preliminary data.</text>
</comment>
<dbReference type="HOGENOM" id="CLU_007383_8_1_1"/>
<dbReference type="InterPro" id="IPR008030">
    <property type="entry name" value="NmrA-like"/>
</dbReference>
<dbReference type="Gene3D" id="3.90.25.10">
    <property type="entry name" value="UDP-galactose 4-epimerase, domain 1"/>
    <property type="match status" value="1"/>
</dbReference>
<dbReference type="EMBL" id="JOWA01000101">
    <property type="protein sequence ID" value="KEZ42211.1"/>
    <property type="molecule type" value="Genomic_DNA"/>
</dbReference>
<dbReference type="CDD" id="cd05251">
    <property type="entry name" value="NmrA_like_SDR_a"/>
    <property type="match status" value="1"/>
</dbReference>
<evidence type="ECO:0000256" key="2">
    <source>
        <dbReference type="ARBA" id="ARBA00022857"/>
    </source>
</evidence>
<dbReference type="Gene3D" id="3.40.50.720">
    <property type="entry name" value="NAD(P)-binding Rossmann-like Domain"/>
    <property type="match status" value="1"/>
</dbReference>
<dbReference type="KEGG" id="sapo:SAPIO_CDS6286"/>
<dbReference type="OMA" id="GYFMTNY"/>
<dbReference type="Pfam" id="PF05368">
    <property type="entry name" value="NmrA"/>
    <property type="match status" value="1"/>
</dbReference>
<dbReference type="RefSeq" id="XP_016642010.1">
    <property type="nucleotide sequence ID" value="XM_016788429.1"/>
</dbReference>
<protein>
    <recommendedName>
        <fullName evidence="3">NmrA-like domain-containing protein</fullName>
    </recommendedName>
</protein>
<dbReference type="InterPro" id="IPR051164">
    <property type="entry name" value="NmrA-like_oxidored"/>
</dbReference>
<evidence type="ECO:0000313" key="5">
    <source>
        <dbReference type="Proteomes" id="UP000028545"/>
    </source>
</evidence>
<dbReference type="GeneID" id="27725358"/>
<dbReference type="VEuPathDB" id="FungiDB:SAPIO_CDS6286"/>
<name>A0A084G4E9_PSEDA</name>
<dbReference type="PANTHER" id="PTHR42748">
    <property type="entry name" value="NITROGEN METABOLITE REPRESSION PROTEIN NMRA FAMILY MEMBER"/>
    <property type="match status" value="1"/>
</dbReference>
<keyword evidence="2" id="KW-0521">NADP</keyword>
<accession>A0A084G4E9</accession>
<reference evidence="4 5" key="1">
    <citation type="journal article" date="2014" name="Genome Announc.">
        <title>Draft genome sequence of the pathogenic fungus Scedosporium apiospermum.</title>
        <authorList>
            <person name="Vandeputte P."/>
            <person name="Ghamrawi S."/>
            <person name="Rechenmann M."/>
            <person name="Iltis A."/>
            <person name="Giraud S."/>
            <person name="Fleury M."/>
            <person name="Thornton C."/>
            <person name="Delhaes L."/>
            <person name="Meyer W."/>
            <person name="Papon N."/>
            <person name="Bouchara J.P."/>
        </authorList>
    </citation>
    <scope>NUCLEOTIDE SEQUENCE [LARGE SCALE GENOMIC DNA]</scope>
    <source>
        <strain evidence="4 5">IHEM 14462</strain>
    </source>
</reference>
<dbReference type="Proteomes" id="UP000028545">
    <property type="component" value="Unassembled WGS sequence"/>
</dbReference>
<evidence type="ECO:0000259" key="3">
    <source>
        <dbReference type="Pfam" id="PF05368"/>
    </source>
</evidence>
<feature type="domain" description="NmrA-like" evidence="3">
    <location>
        <begin position="4"/>
        <end position="301"/>
    </location>
</feature>
<dbReference type="InterPro" id="IPR036291">
    <property type="entry name" value="NAD(P)-bd_dom_sf"/>
</dbReference>
<dbReference type="PANTHER" id="PTHR42748:SF31">
    <property type="entry name" value="NMRA-LIKE DOMAIN-CONTAINING PROTEIN-RELATED"/>
    <property type="match status" value="1"/>
</dbReference>
<dbReference type="GO" id="GO:0005634">
    <property type="term" value="C:nucleus"/>
    <property type="evidence" value="ECO:0007669"/>
    <property type="project" value="TreeGrafter"/>
</dbReference>
<gene>
    <name evidence="4" type="ORF">SAPIO_CDS6286</name>
</gene>